<keyword evidence="3" id="KW-1185">Reference proteome</keyword>
<dbReference type="Pfam" id="PF00132">
    <property type="entry name" value="Hexapep"/>
    <property type="match status" value="1"/>
</dbReference>
<dbReference type="OrthoDB" id="9812571at2"/>
<evidence type="ECO:0000256" key="1">
    <source>
        <dbReference type="ARBA" id="ARBA00007274"/>
    </source>
</evidence>
<proteinExistence type="inferred from homology"/>
<dbReference type="InterPro" id="IPR001451">
    <property type="entry name" value="Hexapep"/>
</dbReference>
<dbReference type="AlphaFoldDB" id="A0A5D0RDI5"/>
<gene>
    <name evidence="2" type="ORF">ES674_02985</name>
</gene>
<protein>
    <recommendedName>
        <fullName evidence="4">Acyltransferase</fullName>
    </recommendedName>
</protein>
<dbReference type="CDD" id="cd04647">
    <property type="entry name" value="LbH_MAT_like"/>
    <property type="match status" value="1"/>
</dbReference>
<dbReference type="RefSeq" id="WP_148402495.1">
    <property type="nucleotide sequence ID" value="NZ_VSKK01000001.1"/>
</dbReference>
<dbReference type="EMBL" id="VSKK01000001">
    <property type="protein sequence ID" value="TYB78758.1"/>
    <property type="molecule type" value="Genomic_DNA"/>
</dbReference>
<comment type="similarity">
    <text evidence="1">Belongs to the transferase hexapeptide repeat family.</text>
</comment>
<dbReference type="InterPro" id="IPR011004">
    <property type="entry name" value="Trimer_LpxA-like_sf"/>
</dbReference>
<dbReference type="SUPFAM" id="SSF51161">
    <property type="entry name" value="Trimeric LpxA-like enzymes"/>
    <property type="match status" value="2"/>
</dbReference>
<evidence type="ECO:0008006" key="4">
    <source>
        <dbReference type="Google" id="ProtNLM"/>
    </source>
</evidence>
<comment type="caution">
    <text evidence="2">The sequence shown here is derived from an EMBL/GenBank/DDBJ whole genome shotgun (WGS) entry which is preliminary data.</text>
</comment>
<name>A0A5D0RDI5_9FLAO</name>
<dbReference type="PANTHER" id="PTHR43300:SF11">
    <property type="entry name" value="ACETYLTRANSFERASE RV3034C-RELATED"/>
    <property type="match status" value="1"/>
</dbReference>
<sequence length="308" mass="34342">MIKKIELENNSYFIGENFSVGENFSIGSNNVIRARNFVCGDNVTIGSNNKFLIGKSIEIGDCSYIGNDNDITVLSAKFGHYLYFDSNVIIGHGGKMNYDSNITIGDKCMICSYVKLNTNYSINIGDSVGIGEYVDVWTHGSFPPVLEGYPSQFGKVIIGSNVWLPAKSTVMPGVVIGDDIVIGANSIINKNLPSGSLCAGMPVKILKENMYPKALSNMDKNEIIKESLNEYEKLKTFKEIDFEYNYESTTLLLRSKTSTFNFNDMTITGELTNEGEDLRDFLRRRGMKFFTGKPFKSILPPVYKDLMN</sequence>
<dbReference type="PANTHER" id="PTHR43300">
    <property type="entry name" value="ACETYLTRANSFERASE"/>
    <property type="match status" value="1"/>
</dbReference>
<evidence type="ECO:0000313" key="2">
    <source>
        <dbReference type="EMBL" id="TYB78758.1"/>
    </source>
</evidence>
<reference evidence="2 3" key="1">
    <citation type="submission" date="2019-08" db="EMBL/GenBank/DDBJ databases">
        <title>Genomes of Antarctic Bizionia species.</title>
        <authorList>
            <person name="Bowman J.P."/>
        </authorList>
    </citation>
    <scope>NUCLEOTIDE SEQUENCE [LARGE SCALE GENOMIC DNA]</scope>
    <source>
        <strain evidence="2 3">ADA-4</strain>
    </source>
</reference>
<dbReference type="Proteomes" id="UP000323720">
    <property type="component" value="Unassembled WGS sequence"/>
</dbReference>
<dbReference type="Gene3D" id="2.160.10.10">
    <property type="entry name" value="Hexapeptide repeat proteins"/>
    <property type="match status" value="2"/>
</dbReference>
<dbReference type="InterPro" id="IPR050179">
    <property type="entry name" value="Trans_hexapeptide_repeat"/>
</dbReference>
<organism evidence="2 3">
    <name type="scientific">Bizionia myxarmorum</name>
    <dbReference type="NCBI Taxonomy" id="291186"/>
    <lineage>
        <taxon>Bacteria</taxon>
        <taxon>Pseudomonadati</taxon>
        <taxon>Bacteroidota</taxon>
        <taxon>Flavobacteriia</taxon>
        <taxon>Flavobacteriales</taxon>
        <taxon>Flavobacteriaceae</taxon>
        <taxon>Bizionia</taxon>
    </lineage>
</organism>
<evidence type="ECO:0000313" key="3">
    <source>
        <dbReference type="Proteomes" id="UP000323720"/>
    </source>
</evidence>
<accession>A0A5D0RDI5</accession>